<sequence>MFTNVPTLITSRNAAKGYMKMVDNSTLGSSNEVTKRRSQLPYSKLFHNSNRNKAMSFLAGRTSSLVLALILIIYTRNILDQEGTTKYMDTLFPLHTLEFCFIVALLNIYRPSRIFFLICLFNCICAPLYKFNTRYFPYISGHTPGFLLGRSVYQPGASLEKLSFTFATMAGGFQREKTRATLSAYSLLLHILRLFEEKDPMQGYNGIKYFLTIIAVCLRTAYSLNNAMGWKVLARIFSISAAVASTYWDLVIDRAFCKGIPRIAG</sequence>
<comment type="caution">
    <text evidence="7">The sequence shown here is derived from an EMBL/GenBank/DDBJ whole genome shotgun (WGS) entry which is preliminary data.</text>
</comment>
<protein>
    <recommendedName>
        <fullName evidence="6">EXS domain-containing protein</fullName>
    </recommendedName>
</protein>
<gene>
    <name evidence="7" type="ORF">Fmac_005864</name>
</gene>
<evidence type="ECO:0000256" key="1">
    <source>
        <dbReference type="ARBA" id="ARBA00004141"/>
    </source>
</evidence>
<feature type="transmembrane region" description="Helical" evidence="5">
    <location>
        <begin position="87"/>
        <end position="108"/>
    </location>
</feature>
<dbReference type="EMBL" id="JBGMDY010000002">
    <property type="protein sequence ID" value="KAL2344579.1"/>
    <property type="molecule type" value="Genomic_DNA"/>
</dbReference>
<keyword evidence="2 5" id="KW-0812">Transmembrane</keyword>
<organism evidence="7 8">
    <name type="scientific">Flemingia macrophylla</name>
    <dbReference type="NCBI Taxonomy" id="520843"/>
    <lineage>
        <taxon>Eukaryota</taxon>
        <taxon>Viridiplantae</taxon>
        <taxon>Streptophyta</taxon>
        <taxon>Embryophyta</taxon>
        <taxon>Tracheophyta</taxon>
        <taxon>Spermatophyta</taxon>
        <taxon>Magnoliopsida</taxon>
        <taxon>eudicotyledons</taxon>
        <taxon>Gunneridae</taxon>
        <taxon>Pentapetalae</taxon>
        <taxon>rosids</taxon>
        <taxon>fabids</taxon>
        <taxon>Fabales</taxon>
        <taxon>Fabaceae</taxon>
        <taxon>Papilionoideae</taxon>
        <taxon>50 kb inversion clade</taxon>
        <taxon>NPAAA clade</taxon>
        <taxon>indigoferoid/millettioid clade</taxon>
        <taxon>Phaseoleae</taxon>
        <taxon>Flemingia</taxon>
    </lineage>
</organism>
<dbReference type="PANTHER" id="PTHR10783">
    <property type="entry name" value="XENOTROPIC AND POLYTROPIC RETROVIRUS RECEPTOR 1-RELATED"/>
    <property type="match status" value="1"/>
</dbReference>
<dbReference type="GO" id="GO:0016020">
    <property type="term" value="C:membrane"/>
    <property type="evidence" value="ECO:0007669"/>
    <property type="project" value="UniProtKB-SubCell"/>
</dbReference>
<comment type="subcellular location">
    <subcellularLocation>
        <location evidence="1">Membrane</location>
        <topology evidence="1">Multi-pass membrane protein</topology>
    </subcellularLocation>
</comment>
<evidence type="ECO:0000256" key="5">
    <source>
        <dbReference type="SAM" id="Phobius"/>
    </source>
</evidence>
<evidence type="ECO:0000256" key="2">
    <source>
        <dbReference type="ARBA" id="ARBA00022692"/>
    </source>
</evidence>
<evidence type="ECO:0000313" key="8">
    <source>
        <dbReference type="Proteomes" id="UP001603857"/>
    </source>
</evidence>
<accession>A0ABD1N956</accession>
<evidence type="ECO:0000256" key="4">
    <source>
        <dbReference type="ARBA" id="ARBA00023136"/>
    </source>
</evidence>
<dbReference type="InterPro" id="IPR004342">
    <property type="entry name" value="EXS_C"/>
</dbReference>
<dbReference type="Pfam" id="PF03124">
    <property type="entry name" value="EXS"/>
    <property type="match status" value="1"/>
</dbReference>
<dbReference type="AlphaFoldDB" id="A0ABD1N956"/>
<keyword evidence="3 5" id="KW-1133">Transmembrane helix</keyword>
<dbReference type="PANTHER" id="PTHR10783:SF4">
    <property type="entry name" value="PHOSPHATE TRANSPORTER PHO1 HOMOLOG 3"/>
    <property type="match status" value="1"/>
</dbReference>
<name>A0ABD1N956_9FABA</name>
<feature type="transmembrane region" description="Helical" evidence="5">
    <location>
        <begin position="114"/>
        <end position="131"/>
    </location>
</feature>
<feature type="transmembrane region" description="Helical" evidence="5">
    <location>
        <begin position="54"/>
        <end position="75"/>
    </location>
</feature>
<feature type="domain" description="EXS" evidence="6">
    <location>
        <begin position="40"/>
        <end position="253"/>
    </location>
</feature>
<proteinExistence type="predicted"/>
<evidence type="ECO:0000259" key="6">
    <source>
        <dbReference type="Pfam" id="PF03124"/>
    </source>
</evidence>
<keyword evidence="4 5" id="KW-0472">Membrane</keyword>
<evidence type="ECO:0000256" key="3">
    <source>
        <dbReference type="ARBA" id="ARBA00022989"/>
    </source>
</evidence>
<evidence type="ECO:0000313" key="7">
    <source>
        <dbReference type="EMBL" id="KAL2344579.1"/>
    </source>
</evidence>
<keyword evidence="8" id="KW-1185">Reference proteome</keyword>
<dbReference type="Proteomes" id="UP001603857">
    <property type="component" value="Unassembled WGS sequence"/>
</dbReference>
<reference evidence="7 8" key="1">
    <citation type="submission" date="2024-08" db="EMBL/GenBank/DDBJ databases">
        <title>Insights into the chromosomal genome structure of Flemingia macrophylla.</title>
        <authorList>
            <person name="Ding Y."/>
            <person name="Zhao Y."/>
            <person name="Bi W."/>
            <person name="Wu M."/>
            <person name="Zhao G."/>
            <person name="Gong Y."/>
            <person name="Li W."/>
            <person name="Zhang P."/>
        </authorList>
    </citation>
    <scope>NUCLEOTIDE SEQUENCE [LARGE SCALE GENOMIC DNA]</scope>
    <source>
        <strain evidence="7">DYQJB</strain>
        <tissue evidence="7">Leaf</tissue>
    </source>
</reference>